<dbReference type="RefSeq" id="XP_040629316.1">
    <property type="nucleotide sequence ID" value="XM_040768449.1"/>
</dbReference>
<dbReference type="OrthoDB" id="3224400at2759"/>
<dbReference type="GeneID" id="63683511"/>
<feature type="region of interest" description="Disordered" evidence="1">
    <location>
        <begin position="1"/>
        <end position="35"/>
    </location>
</feature>
<evidence type="ECO:0000256" key="1">
    <source>
        <dbReference type="SAM" id="MobiDB-lite"/>
    </source>
</evidence>
<dbReference type="Proteomes" id="UP000030653">
    <property type="component" value="Unassembled WGS sequence"/>
</dbReference>
<proteinExistence type="predicted"/>
<evidence type="ECO:0000313" key="2">
    <source>
        <dbReference type="EMBL" id="EJU02422.1"/>
    </source>
</evidence>
<name>M5G978_DACPD</name>
<organism evidence="2 3">
    <name type="scientific">Dacryopinax primogenitus (strain DJM 731)</name>
    <name type="common">Brown rot fungus</name>
    <dbReference type="NCBI Taxonomy" id="1858805"/>
    <lineage>
        <taxon>Eukaryota</taxon>
        <taxon>Fungi</taxon>
        <taxon>Dikarya</taxon>
        <taxon>Basidiomycota</taxon>
        <taxon>Agaricomycotina</taxon>
        <taxon>Dacrymycetes</taxon>
        <taxon>Dacrymycetales</taxon>
        <taxon>Dacrymycetaceae</taxon>
        <taxon>Dacryopinax</taxon>
    </lineage>
</organism>
<sequence length="176" mass="19892">MADAVMHTSAAPALTVPSDNGSTSTDTIKAEEPEPEKRLCPKEHIDIEQPFKTLNAIPTIVEPVKFLGAWKASVCADFGTQWERYRTSISTYEDQIAEQMLDLLLNVRAWSEARPTYEDVKGETDLRKRLDEIDKRQAQQGREALFQITRKNVFNFIDTVRKAIVNLTNIGNTLPV</sequence>
<reference evidence="2 3" key="1">
    <citation type="journal article" date="2012" name="Science">
        <title>The Paleozoic origin of enzymatic lignin decomposition reconstructed from 31 fungal genomes.</title>
        <authorList>
            <person name="Floudas D."/>
            <person name="Binder M."/>
            <person name="Riley R."/>
            <person name="Barry K."/>
            <person name="Blanchette R.A."/>
            <person name="Henrissat B."/>
            <person name="Martinez A.T."/>
            <person name="Otillar R."/>
            <person name="Spatafora J.W."/>
            <person name="Yadav J.S."/>
            <person name="Aerts A."/>
            <person name="Benoit I."/>
            <person name="Boyd A."/>
            <person name="Carlson A."/>
            <person name="Copeland A."/>
            <person name="Coutinho P.M."/>
            <person name="de Vries R.P."/>
            <person name="Ferreira P."/>
            <person name="Findley K."/>
            <person name="Foster B."/>
            <person name="Gaskell J."/>
            <person name="Glotzer D."/>
            <person name="Gorecki P."/>
            <person name="Heitman J."/>
            <person name="Hesse C."/>
            <person name="Hori C."/>
            <person name="Igarashi K."/>
            <person name="Jurgens J.A."/>
            <person name="Kallen N."/>
            <person name="Kersten P."/>
            <person name="Kohler A."/>
            <person name="Kuees U."/>
            <person name="Kumar T.K.A."/>
            <person name="Kuo A."/>
            <person name="LaButti K."/>
            <person name="Larrondo L.F."/>
            <person name="Lindquist E."/>
            <person name="Ling A."/>
            <person name="Lombard V."/>
            <person name="Lucas S."/>
            <person name="Lundell T."/>
            <person name="Martin R."/>
            <person name="McLaughlin D.J."/>
            <person name="Morgenstern I."/>
            <person name="Morin E."/>
            <person name="Murat C."/>
            <person name="Nagy L.G."/>
            <person name="Nolan M."/>
            <person name="Ohm R.A."/>
            <person name="Patyshakuliyeva A."/>
            <person name="Rokas A."/>
            <person name="Ruiz-Duenas F.J."/>
            <person name="Sabat G."/>
            <person name="Salamov A."/>
            <person name="Samejima M."/>
            <person name="Schmutz J."/>
            <person name="Slot J.C."/>
            <person name="St John F."/>
            <person name="Stenlid J."/>
            <person name="Sun H."/>
            <person name="Sun S."/>
            <person name="Syed K."/>
            <person name="Tsang A."/>
            <person name="Wiebenga A."/>
            <person name="Young D."/>
            <person name="Pisabarro A."/>
            <person name="Eastwood D.C."/>
            <person name="Martin F."/>
            <person name="Cullen D."/>
            <person name="Grigoriev I.V."/>
            <person name="Hibbett D.S."/>
        </authorList>
    </citation>
    <scope>NUCLEOTIDE SEQUENCE [LARGE SCALE GENOMIC DNA]</scope>
    <source>
        <strain evidence="2 3">DJM-731 SS1</strain>
    </source>
</reference>
<dbReference type="HOGENOM" id="CLU_1525100_0_0_1"/>
<gene>
    <name evidence="2" type="ORF">DACRYDRAFT_107340</name>
</gene>
<dbReference type="AlphaFoldDB" id="M5G978"/>
<keyword evidence="3" id="KW-1185">Reference proteome</keyword>
<accession>M5G978</accession>
<feature type="compositionally biased region" description="Polar residues" evidence="1">
    <location>
        <begin position="17"/>
        <end position="27"/>
    </location>
</feature>
<dbReference type="EMBL" id="JH795862">
    <property type="protein sequence ID" value="EJU02422.1"/>
    <property type="molecule type" value="Genomic_DNA"/>
</dbReference>
<evidence type="ECO:0000313" key="3">
    <source>
        <dbReference type="Proteomes" id="UP000030653"/>
    </source>
</evidence>
<protein>
    <submittedName>
        <fullName evidence="2">Uncharacterized protein</fullName>
    </submittedName>
</protein>